<dbReference type="PANTHER" id="PTHR33365:SF4">
    <property type="entry name" value="CYCLOCHLOROTINE BIOSYNTHESIS PROTEIN O"/>
    <property type="match status" value="1"/>
</dbReference>
<organism evidence="3 4">
    <name type="scientific">Postia placenta MAD-698-R-SB12</name>
    <dbReference type="NCBI Taxonomy" id="670580"/>
    <lineage>
        <taxon>Eukaryota</taxon>
        <taxon>Fungi</taxon>
        <taxon>Dikarya</taxon>
        <taxon>Basidiomycota</taxon>
        <taxon>Agaricomycotina</taxon>
        <taxon>Agaricomycetes</taxon>
        <taxon>Polyporales</taxon>
        <taxon>Adustoporiaceae</taxon>
        <taxon>Rhodonia</taxon>
    </lineage>
</organism>
<evidence type="ECO:0000256" key="2">
    <source>
        <dbReference type="ARBA" id="ARBA00035112"/>
    </source>
</evidence>
<keyword evidence="4" id="KW-1185">Reference proteome</keyword>
<dbReference type="Pfam" id="PF11807">
    <property type="entry name" value="UstYa"/>
    <property type="match status" value="1"/>
</dbReference>
<evidence type="ECO:0000256" key="1">
    <source>
        <dbReference type="ARBA" id="ARBA00004685"/>
    </source>
</evidence>
<dbReference type="GeneID" id="36325469"/>
<dbReference type="OrthoDB" id="2767875at2759"/>
<accession>A0A1X6N5F2</accession>
<evidence type="ECO:0000313" key="4">
    <source>
        <dbReference type="Proteomes" id="UP000194127"/>
    </source>
</evidence>
<comment type="similarity">
    <text evidence="2">Belongs to the ustYa family.</text>
</comment>
<dbReference type="AlphaFoldDB" id="A0A1X6N5F2"/>
<proteinExistence type="inferred from homology"/>
<protein>
    <recommendedName>
        <fullName evidence="5">Tat pathway signal sequence</fullName>
    </recommendedName>
</protein>
<dbReference type="InterPro" id="IPR021765">
    <property type="entry name" value="UstYa-like"/>
</dbReference>
<reference evidence="3 4" key="1">
    <citation type="submission" date="2017-04" db="EMBL/GenBank/DDBJ databases">
        <title>Genome Sequence of the Model Brown-Rot Fungus Postia placenta SB12.</title>
        <authorList>
            <consortium name="DOE Joint Genome Institute"/>
            <person name="Gaskell J."/>
            <person name="Kersten P."/>
            <person name="Larrondo L.F."/>
            <person name="Canessa P."/>
            <person name="Martinez D."/>
            <person name="Hibbett D."/>
            <person name="Schmoll M."/>
            <person name="Kubicek C.P."/>
            <person name="Martinez A.T."/>
            <person name="Yadav J."/>
            <person name="Master E."/>
            <person name="Magnuson J.K."/>
            <person name="James T."/>
            <person name="Yaver D."/>
            <person name="Berka R."/>
            <person name="Labutti K."/>
            <person name="Lipzen A."/>
            <person name="Aerts A."/>
            <person name="Barry K."/>
            <person name="Henrissat B."/>
            <person name="Blanchette R."/>
            <person name="Grigoriev I."/>
            <person name="Cullen D."/>
        </authorList>
    </citation>
    <scope>NUCLEOTIDE SEQUENCE [LARGE SCALE GENOMIC DNA]</scope>
    <source>
        <strain evidence="3 4">MAD-698-R-SB12</strain>
    </source>
</reference>
<dbReference type="STRING" id="670580.A0A1X6N5F2"/>
<evidence type="ECO:0008006" key="5">
    <source>
        <dbReference type="Google" id="ProtNLM"/>
    </source>
</evidence>
<dbReference type="GO" id="GO:0043386">
    <property type="term" value="P:mycotoxin biosynthetic process"/>
    <property type="evidence" value="ECO:0007669"/>
    <property type="project" value="InterPro"/>
</dbReference>
<name>A0A1X6N5F2_9APHY</name>
<dbReference type="RefSeq" id="XP_024340631.1">
    <property type="nucleotide sequence ID" value="XM_024480519.1"/>
</dbReference>
<dbReference type="Proteomes" id="UP000194127">
    <property type="component" value="Unassembled WGS sequence"/>
</dbReference>
<sequence length="213" mass="24476">MLEMPNIVQDESRHSVPPAVEAVEYLDVRFNGTLHKPSVFKGEPSPELDAAWNSIIFIMKPLQISSETLAKLGKDKRPSLTRLPGEYGGDYLASMEITHHLHCLNMLRKYLDYDYYKATDVAMQADPVSYRMHLGTPHHCVDILRQQLLCNADTGFITYDWVKGKDIPFPDFNTWHKCKNIDKIVAWNHQHEVRIPYGRLARTEGVVDLEETP</sequence>
<comment type="pathway">
    <text evidence="1">Mycotoxin biosynthesis.</text>
</comment>
<evidence type="ECO:0000313" key="3">
    <source>
        <dbReference type="EMBL" id="OSX63837.1"/>
    </source>
</evidence>
<dbReference type="PANTHER" id="PTHR33365">
    <property type="entry name" value="YALI0B05434P"/>
    <property type="match status" value="1"/>
</dbReference>
<dbReference type="EMBL" id="KZ110594">
    <property type="protein sequence ID" value="OSX63837.1"/>
    <property type="molecule type" value="Genomic_DNA"/>
</dbReference>
<gene>
    <name evidence="3" type="ORF">POSPLADRAFT_1054469</name>
</gene>